<accession>A0ACC2G4Q2</accession>
<dbReference type="Proteomes" id="UP001157502">
    <property type="component" value="Chromosome 17"/>
</dbReference>
<proteinExistence type="predicted"/>
<reference evidence="1" key="1">
    <citation type="submission" date="2021-05" db="EMBL/GenBank/DDBJ databases">
        <authorList>
            <person name="Pan Q."/>
            <person name="Jouanno E."/>
            <person name="Zahm M."/>
            <person name="Klopp C."/>
            <person name="Cabau C."/>
            <person name="Louis A."/>
            <person name="Berthelot C."/>
            <person name="Parey E."/>
            <person name="Roest Crollius H."/>
            <person name="Montfort J."/>
            <person name="Robinson-Rechavi M."/>
            <person name="Bouchez O."/>
            <person name="Lampietro C."/>
            <person name="Lopez Roques C."/>
            <person name="Donnadieu C."/>
            <person name="Postlethwait J."/>
            <person name="Bobe J."/>
            <person name="Dillon D."/>
            <person name="Chandos A."/>
            <person name="von Hippel F."/>
            <person name="Guiguen Y."/>
        </authorList>
    </citation>
    <scope>NUCLEOTIDE SEQUENCE</scope>
    <source>
        <strain evidence="1">YG-Jan2019</strain>
    </source>
</reference>
<organism evidence="1 2">
    <name type="scientific">Dallia pectoralis</name>
    <name type="common">Alaska blackfish</name>
    <dbReference type="NCBI Taxonomy" id="75939"/>
    <lineage>
        <taxon>Eukaryota</taxon>
        <taxon>Metazoa</taxon>
        <taxon>Chordata</taxon>
        <taxon>Craniata</taxon>
        <taxon>Vertebrata</taxon>
        <taxon>Euteleostomi</taxon>
        <taxon>Actinopterygii</taxon>
        <taxon>Neopterygii</taxon>
        <taxon>Teleostei</taxon>
        <taxon>Protacanthopterygii</taxon>
        <taxon>Esociformes</taxon>
        <taxon>Umbridae</taxon>
        <taxon>Dallia</taxon>
    </lineage>
</organism>
<gene>
    <name evidence="1" type="ORF">DPEC_G00207990</name>
</gene>
<comment type="caution">
    <text evidence="1">The sequence shown here is derived from an EMBL/GenBank/DDBJ whole genome shotgun (WGS) entry which is preliminary data.</text>
</comment>
<sequence>MQHDRNSQAATLPPHRPYDCAIDLLPESVSTLCPHRGLRPWPCASGAVWVSAGESTSRQSLSNFSSLLLPGQKVWLSTQNLHLLVESQKLPFHFKGPLPIFRLNLPF</sequence>
<evidence type="ECO:0000313" key="2">
    <source>
        <dbReference type="Proteomes" id="UP001157502"/>
    </source>
</evidence>
<protein>
    <submittedName>
        <fullName evidence="1">Uncharacterized protein</fullName>
    </submittedName>
</protein>
<name>A0ACC2G4Q2_DALPE</name>
<keyword evidence="2" id="KW-1185">Reference proteome</keyword>
<evidence type="ECO:0000313" key="1">
    <source>
        <dbReference type="EMBL" id="KAJ7998738.1"/>
    </source>
</evidence>
<dbReference type="EMBL" id="CM055744">
    <property type="protein sequence ID" value="KAJ7998738.1"/>
    <property type="molecule type" value="Genomic_DNA"/>
</dbReference>